<keyword evidence="4" id="KW-1185">Reference proteome</keyword>
<feature type="domain" description="Phospholipid/glycerol acyltransferase" evidence="2">
    <location>
        <begin position="38"/>
        <end position="165"/>
    </location>
</feature>
<accession>A0A4V3HGK0</accession>
<dbReference type="GO" id="GO:0016287">
    <property type="term" value="F:glycerone-phosphate O-acyltransferase activity"/>
    <property type="evidence" value="ECO:0007669"/>
    <property type="project" value="TreeGrafter"/>
</dbReference>
<dbReference type="GO" id="GO:0004366">
    <property type="term" value="F:glycerol-3-phosphate O-acyltransferase activity"/>
    <property type="evidence" value="ECO:0007669"/>
    <property type="project" value="TreeGrafter"/>
</dbReference>
<keyword evidence="1" id="KW-0812">Transmembrane</keyword>
<dbReference type="SUPFAM" id="SSF69593">
    <property type="entry name" value="Glycerol-3-phosphate (1)-acyltransferase"/>
    <property type="match status" value="1"/>
</dbReference>
<feature type="transmembrane region" description="Helical" evidence="1">
    <location>
        <begin position="296"/>
        <end position="317"/>
    </location>
</feature>
<evidence type="ECO:0000259" key="2">
    <source>
        <dbReference type="SMART" id="SM00563"/>
    </source>
</evidence>
<dbReference type="EMBL" id="SORL01000009">
    <property type="protein sequence ID" value="TDY61541.1"/>
    <property type="molecule type" value="Genomic_DNA"/>
</dbReference>
<evidence type="ECO:0000256" key="1">
    <source>
        <dbReference type="SAM" id="Phobius"/>
    </source>
</evidence>
<proteinExistence type="predicted"/>
<feature type="transmembrane region" description="Helical" evidence="1">
    <location>
        <begin position="323"/>
        <end position="341"/>
    </location>
</feature>
<dbReference type="InterPro" id="IPR052744">
    <property type="entry name" value="GPAT/DAPAT"/>
</dbReference>
<organism evidence="3 4">
    <name type="scientific">Algibacter lectus</name>
    <dbReference type="NCBI Taxonomy" id="221126"/>
    <lineage>
        <taxon>Bacteria</taxon>
        <taxon>Pseudomonadati</taxon>
        <taxon>Bacteroidota</taxon>
        <taxon>Flavobacteriia</taxon>
        <taxon>Flavobacteriales</taxon>
        <taxon>Flavobacteriaceae</taxon>
        <taxon>Algibacter</taxon>
    </lineage>
</organism>
<comment type="caution">
    <text evidence="3">The sequence shown here is derived from an EMBL/GenBank/DDBJ whole genome shotgun (WGS) entry which is preliminary data.</text>
</comment>
<evidence type="ECO:0000313" key="3">
    <source>
        <dbReference type="EMBL" id="TDY61541.1"/>
    </source>
</evidence>
<keyword evidence="1" id="KW-0472">Membrane</keyword>
<dbReference type="Proteomes" id="UP000294824">
    <property type="component" value="Unassembled WGS sequence"/>
</dbReference>
<name>A0A4V3HGK0_9FLAO</name>
<keyword evidence="3" id="KW-0012">Acyltransferase</keyword>
<protein>
    <submittedName>
        <fullName evidence="3">1-acyl-sn-glycerol-3-phosphate acyltransferase</fullName>
    </submittedName>
</protein>
<dbReference type="InterPro" id="IPR002123">
    <property type="entry name" value="Plipid/glycerol_acylTrfase"/>
</dbReference>
<reference evidence="3 4" key="1">
    <citation type="submission" date="2019-03" db="EMBL/GenBank/DDBJ databases">
        <title>Genomic Encyclopedia of Type Strains, Phase III (KMG-III): the genomes of soil and plant-associated and newly described type strains.</title>
        <authorList>
            <person name="Whitman W."/>
        </authorList>
    </citation>
    <scope>NUCLEOTIDE SEQUENCE [LARGE SCALE GENOMIC DNA]</scope>
    <source>
        <strain evidence="3 4">CECT 8301</strain>
    </source>
</reference>
<keyword evidence="3" id="KW-0808">Transferase</keyword>
<dbReference type="CDD" id="cd07992">
    <property type="entry name" value="LPLAT_AAK14816-like"/>
    <property type="match status" value="1"/>
</dbReference>
<feature type="transmembrane region" description="Helical" evidence="1">
    <location>
        <begin position="264"/>
        <end position="284"/>
    </location>
</feature>
<dbReference type="SMART" id="SM00563">
    <property type="entry name" value="PlsC"/>
    <property type="match status" value="1"/>
</dbReference>
<dbReference type="Pfam" id="PF01553">
    <property type="entry name" value="Acyltransferase"/>
    <property type="match status" value="1"/>
</dbReference>
<dbReference type="PANTHER" id="PTHR31605:SF0">
    <property type="entry name" value="GLYCEROL-3-PHOSPHATE O-ACYLTRANSFERASE 1"/>
    <property type="match status" value="1"/>
</dbReference>
<dbReference type="AlphaFoldDB" id="A0A4V3HGK0"/>
<dbReference type="PANTHER" id="PTHR31605">
    <property type="entry name" value="GLYCEROL-3-PHOSPHATE O-ACYLTRANSFERASE 1"/>
    <property type="match status" value="1"/>
</dbReference>
<dbReference type="GO" id="GO:0008654">
    <property type="term" value="P:phospholipid biosynthetic process"/>
    <property type="evidence" value="ECO:0007669"/>
    <property type="project" value="TreeGrafter"/>
</dbReference>
<keyword evidence="1" id="KW-1133">Transmembrane helix</keyword>
<gene>
    <name evidence="3" type="ORF">DFQ06_2879</name>
</gene>
<evidence type="ECO:0000313" key="4">
    <source>
        <dbReference type="Proteomes" id="UP000294824"/>
    </source>
</evidence>
<sequence>MNKIWLHSVRLYIKIGLFFYYKKIDVFNAENIPKNKPLLLLSNHQNALLDALIIGTQSGRFPYFLTRAAVFKKPLVDKILRSLQMLPVYRIRDGWNTINNNKAIFEACSGILNKNEMVAIFPEGNHNLKRTVRPLSKGFTRIVFDTLDTYPDIDLQLIPVGLNYQHAEQFGDSASLYFGDTIRAKDYASEKRNEAVINLKTKIHSEISKLTIHIPTETYTKTIMKLNDLNVSFTNPKAIHDFLENRGTSSEINTYTKPALLKSGLKFLLICNLILPYLVWKFIAQPKVSDVEFIGTFRFAIAITLVPIWLLAVSGIIFAAFGWQIALGYILGSLFLALLAVKT</sequence>